<organism evidence="3 4">
    <name type="scientific">Dipteronia dyeriana</name>
    <dbReference type="NCBI Taxonomy" id="168575"/>
    <lineage>
        <taxon>Eukaryota</taxon>
        <taxon>Viridiplantae</taxon>
        <taxon>Streptophyta</taxon>
        <taxon>Embryophyta</taxon>
        <taxon>Tracheophyta</taxon>
        <taxon>Spermatophyta</taxon>
        <taxon>Magnoliopsida</taxon>
        <taxon>eudicotyledons</taxon>
        <taxon>Gunneridae</taxon>
        <taxon>Pentapetalae</taxon>
        <taxon>rosids</taxon>
        <taxon>malvids</taxon>
        <taxon>Sapindales</taxon>
        <taxon>Sapindaceae</taxon>
        <taxon>Hippocastanoideae</taxon>
        <taxon>Acereae</taxon>
        <taxon>Dipteronia</taxon>
    </lineage>
</organism>
<dbReference type="Pfam" id="PF05617">
    <property type="entry name" value="Prolamin_like"/>
    <property type="match status" value="2"/>
</dbReference>
<proteinExistence type="predicted"/>
<dbReference type="Proteomes" id="UP001280121">
    <property type="component" value="Unassembled WGS sequence"/>
</dbReference>
<dbReference type="GO" id="GO:2000008">
    <property type="term" value="P:regulation of protein localization to cell surface"/>
    <property type="evidence" value="ECO:0007669"/>
    <property type="project" value="TreeGrafter"/>
</dbReference>
<dbReference type="AlphaFoldDB" id="A0AAD9XKV5"/>
<gene>
    <name evidence="3" type="ORF">Ddye_007883</name>
</gene>
<evidence type="ECO:0000313" key="4">
    <source>
        <dbReference type="Proteomes" id="UP001280121"/>
    </source>
</evidence>
<dbReference type="GO" id="GO:0005576">
    <property type="term" value="C:extracellular region"/>
    <property type="evidence" value="ECO:0007669"/>
    <property type="project" value="TreeGrafter"/>
</dbReference>
<dbReference type="GO" id="GO:0009567">
    <property type="term" value="P:double fertilization forming a zygote and endosperm"/>
    <property type="evidence" value="ECO:0007669"/>
    <property type="project" value="TreeGrafter"/>
</dbReference>
<keyword evidence="4" id="KW-1185">Reference proteome</keyword>
<accession>A0AAD9XKV5</accession>
<feature type="domain" description="Prolamin-like" evidence="2">
    <location>
        <begin position="66"/>
        <end position="103"/>
    </location>
</feature>
<dbReference type="InterPro" id="IPR008502">
    <property type="entry name" value="Prolamin-like"/>
</dbReference>
<evidence type="ECO:0000256" key="1">
    <source>
        <dbReference type="ARBA" id="ARBA00022729"/>
    </source>
</evidence>
<reference evidence="3" key="1">
    <citation type="journal article" date="2023" name="Plant J.">
        <title>Genome sequences and population genomics provide insights into the demographic history, inbreeding, and mutation load of two 'living fossil' tree species of Dipteronia.</title>
        <authorList>
            <person name="Feng Y."/>
            <person name="Comes H.P."/>
            <person name="Chen J."/>
            <person name="Zhu S."/>
            <person name="Lu R."/>
            <person name="Zhang X."/>
            <person name="Li P."/>
            <person name="Qiu J."/>
            <person name="Olsen K.M."/>
            <person name="Qiu Y."/>
        </authorList>
    </citation>
    <scope>NUCLEOTIDE SEQUENCE</scope>
    <source>
        <strain evidence="3">KIB01</strain>
    </source>
</reference>
<dbReference type="GO" id="GO:0080155">
    <property type="term" value="P:regulation of double fertilization forming a zygote and endosperm"/>
    <property type="evidence" value="ECO:0007669"/>
    <property type="project" value="TreeGrafter"/>
</dbReference>
<feature type="domain" description="Prolamin-like" evidence="2">
    <location>
        <begin position="138"/>
        <end position="201"/>
    </location>
</feature>
<dbReference type="PANTHER" id="PTHR31181">
    <property type="entry name" value="EGG CELL-SECRETED PROTEIN 1.4"/>
    <property type="match status" value="1"/>
</dbReference>
<comment type="caution">
    <text evidence="3">The sequence shown here is derived from an EMBL/GenBank/DDBJ whole genome shotgun (WGS) entry which is preliminary data.</text>
</comment>
<protein>
    <recommendedName>
        <fullName evidence="2">Prolamin-like domain-containing protein</fullName>
    </recommendedName>
</protein>
<keyword evidence="1" id="KW-0732">Signal</keyword>
<dbReference type="EMBL" id="JANJYI010000002">
    <property type="protein sequence ID" value="KAK2661350.1"/>
    <property type="molecule type" value="Genomic_DNA"/>
</dbReference>
<evidence type="ECO:0000313" key="3">
    <source>
        <dbReference type="EMBL" id="KAK2661350.1"/>
    </source>
</evidence>
<name>A0AAD9XKV5_9ROSI</name>
<dbReference type="PANTHER" id="PTHR31181:SF67">
    <property type="entry name" value="PROLAMIN-LIKE PROTEIN (DUF1278)"/>
    <property type="match status" value="1"/>
</dbReference>
<dbReference type="GO" id="GO:0031982">
    <property type="term" value="C:vesicle"/>
    <property type="evidence" value="ECO:0007669"/>
    <property type="project" value="TreeGrafter"/>
</dbReference>
<sequence>MLRKPDADRNITIKDSSPDADCVVHGNVCSNRTDTNSRTVTALARTSEILGSSSRHTGLSHGDYTYFLNGQIGKIGPVCCATISQISEDCWPKMFPINPFFPPLLKITFAAPSPTLAEATTMSKVSFPRITNVTEIIECWSSLADIEGCVLEIYQSILNTGLIGKIGPTCCKAVTEINDKCWPKIFPFNLFFPPLLKSTCSTDSSNCTTTNFRLIEMINKLQEQILT</sequence>
<evidence type="ECO:0000259" key="2">
    <source>
        <dbReference type="Pfam" id="PF05617"/>
    </source>
</evidence>